<gene>
    <name evidence="5" type="ORF">KV396_05665</name>
</gene>
<dbReference type="PRINTS" id="PR00036">
    <property type="entry name" value="HTHLACI"/>
</dbReference>
<dbReference type="Pfam" id="PF13377">
    <property type="entry name" value="Peripla_BP_3"/>
    <property type="match status" value="1"/>
</dbReference>
<dbReference type="InterPro" id="IPR010982">
    <property type="entry name" value="Lambda_DNA-bd_dom_sf"/>
</dbReference>
<dbReference type="Gene3D" id="3.40.50.2300">
    <property type="match status" value="2"/>
</dbReference>
<dbReference type="Gene3D" id="1.10.260.40">
    <property type="entry name" value="lambda repressor-like DNA-binding domains"/>
    <property type="match status" value="1"/>
</dbReference>
<dbReference type="CDD" id="cd01392">
    <property type="entry name" value="HTH_LacI"/>
    <property type="match status" value="1"/>
</dbReference>
<dbReference type="PROSITE" id="PS00356">
    <property type="entry name" value="HTH_LACI_1"/>
    <property type="match status" value="1"/>
</dbReference>
<accession>A0ABY4IMK2</accession>
<dbReference type="InterPro" id="IPR000843">
    <property type="entry name" value="HTH_LacI"/>
</dbReference>
<keyword evidence="3" id="KW-0804">Transcription</keyword>
<dbReference type="PANTHER" id="PTHR30146">
    <property type="entry name" value="LACI-RELATED TRANSCRIPTIONAL REPRESSOR"/>
    <property type="match status" value="1"/>
</dbReference>
<keyword evidence="6" id="KW-1185">Reference proteome</keyword>
<dbReference type="Proteomes" id="UP000831963">
    <property type="component" value="Chromosome"/>
</dbReference>
<sequence length="337" mass="35796">MSSSTRRRSTVHDVARVAGVSRGTVSRVLNGGYVSDSSRTAIEEAIREVGYVPNTAARNLVRQRTQAIAFIVHEPHALFLEDPNIGAIMLGTNETLSEADYQMVCLVVDSDRDTERVARYLNGGFVDGAVIVSARAQDPITKAVMRLDLPVAYVGHPPDVDAAWVGVDNHGAARAITSRLHETGRRRIGMIAAALDRDSGADRLAGFTEALGADFDPALVEPVPLYSYADGAAAMTRLLERAPDIDGVFAASDAVAAGAIWALREAGRRVPEDVGIVGFDNSTWALRTTPLLSTVDQPAEGLGAAAAASVLAQLRDDEPAARTGIMLDTPVVWRDSA</sequence>
<dbReference type="SUPFAM" id="SSF53822">
    <property type="entry name" value="Periplasmic binding protein-like I"/>
    <property type="match status" value="1"/>
</dbReference>
<dbReference type="InterPro" id="IPR046335">
    <property type="entry name" value="LacI/GalR-like_sensor"/>
</dbReference>
<dbReference type="EMBL" id="CP078077">
    <property type="protein sequence ID" value="UPL13996.1"/>
    <property type="molecule type" value="Genomic_DNA"/>
</dbReference>
<evidence type="ECO:0000256" key="2">
    <source>
        <dbReference type="ARBA" id="ARBA00023125"/>
    </source>
</evidence>
<protein>
    <submittedName>
        <fullName evidence="5">LacI family transcriptional regulator</fullName>
    </submittedName>
</protein>
<reference evidence="5 6" key="1">
    <citation type="submission" date="2021-06" db="EMBL/GenBank/DDBJ databases">
        <title>Genome-based taxonomic framework of Microbacterium strains isolated from marine environment, the description of four new species and reclassification of four preexisting species.</title>
        <authorList>
            <person name="Lee S.D."/>
            <person name="Kim S.-M."/>
            <person name="Byeon Y.-S."/>
            <person name="Yang H.L."/>
            <person name="Kim I.S."/>
        </authorList>
    </citation>
    <scope>NUCLEOTIDE SEQUENCE [LARGE SCALE GENOMIC DNA]</scope>
    <source>
        <strain evidence="5 6">SSW1-36</strain>
    </source>
</reference>
<name>A0ABY4IMK2_9MICO</name>
<dbReference type="PROSITE" id="PS50932">
    <property type="entry name" value="HTH_LACI_2"/>
    <property type="match status" value="1"/>
</dbReference>
<feature type="domain" description="HTH lacI-type" evidence="4">
    <location>
        <begin position="9"/>
        <end position="62"/>
    </location>
</feature>
<dbReference type="InterPro" id="IPR028082">
    <property type="entry name" value="Peripla_BP_I"/>
</dbReference>
<organism evidence="5 6">
    <name type="scientific">Microbacterium galbinum</name>
    <dbReference type="NCBI Taxonomy" id="2851646"/>
    <lineage>
        <taxon>Bacteria</taxon>
        <taxon>Bacillati</taxon>
        <taxon>Actinomycetota</taxon>
        <taxon>Actinomycetes</taxon>
        <taxon>Micrococcales</taxon>
        <taxon>Microbacteriaceae</taxon>
        <taxon>Microbacterium</taxon>
    </lineage>
</organism>
<dbReference type="PANTHER" id="PTHR30146:SF109">
    <property type="entry name" value="HTH-TYPE TRANSCRIPTIONAL REGULATOR GALS"/>
    <property type="match status" value="1"/>
</dbReference>
<dbReference type="SUPFAM" id="SSF47413">
    <property type="entry name" value="lambda repressor-like DNA-binding domains"/>
    <property type="match status" value="1"/>
</dbReference>
<evidence type="ECO:0000259" key="4">
    <source>
        <dbReference type="PROSITE" id="PS50932"/>
    </source>
</evidence>
<dbReference type="SMART" id="SM00354">
    <property type="entry name" value="HTH_LACI"/>
    <property type="match status" value="1"/>
</dbReference>
<proteinExistence type="predicted"/>
<keyword evidence="2" id="KW-0238">DNA-binding</keyword>
<evidence type="ECO:0000313" key="5">
    <source>
        <dbReference type="EMBL" id="UPL13996.1"/>
    </source>
</evidence>
<evidence type="ECO:0000313" key="6">
    <source>
        <dbReference type="Proteomes" id="UP000831963"/>
    </source>
</evidence>
<keyword evidence="1" id="KW-0805">Transcription regulation</keyword>
<dbReference type="Pfam" id="PF00356">
    <property type="entry name" value="LacI"/>
    <property type="match status" value="1"/>
</dbReference>
<evidence type="ECO:0000256" key="3">
    <source>
        <dbReference type="ARBA" id="ARBA00023163"/>
    </source>
</evidence>
<dbReference type="CDD" id="cd06267">
    <property type="entry name" value="PBP1_LacI_sugar_binding-like"/>
    <property type="match status" value="1"/>
</dbReference>
<dbReference type="RefSeq" id="WP_247957146.1">
    <property type="nucleotide sequence ID" value="NZ_CP078077.1"/>
</dbReference>
<evidence type="ECO:0000256" key="1">
    <source>
        <dbReference type="ARBA" id="ARBA00023015"/>
    </source>
</evidence>